<evidence type="ECO:0000313" key="2">
    <source>
        <dbReference type="EMBL" id="ETW75784.1"/>
    </source>
</evidence>
<protein>
    <recommendedName>
        <fullName evidence="1">Heterokaryon incompatibility domain-containing protein</fullName>
    </recommendedName>
</protein>
<dbReference type="OrthoDB" id="5303367at2759"/>
<dbReference type="STRING" id="747525.W4JQP8"/>
<organism evidence="2 3">
    <name type="scientific">Heterobasidion irregulare (strain TC 32-1)</name>
    <dbReference type="NCBI Taxonomy" id="747525"/>
    <lineage>
        <taxon>Eukaryota</taxon>
        <taxon>Fungi</taxon>
        <taxon>Dikarya</taxon>
        <taxon>Basidiomycota</taxon>
        <taxon>Agaricomycotina</taxon>
        <taxon>Agaricomycetes</taxon>
        <taxon>Russulales</taxon>
        <taxon>Bondarzewiaceae</taxon>
        <taxon>Heterobasidion</taxon>
        <taxon>Heterobasidion annosum species complex</taxon>
    </lineage>
</organism>
<dbReference type="KEGG" id="hir:HETIRDRAFT_181277"/>
<evidence type="ECO:0000313" key="3">
    <source>
        <dbReference type="Proteomes" id="UP000030671"/>
    </source>
</evidence>
<dbReference type="HOGENOM" id="CLU_020536_0_0_1"/>
<proteinExistence type="predicted"/>
<dbReference type="PANTHER" id="PTHR24148">
    <property type="entry name" value="ANKYRIN REPEAT DOMAIN-CONTAINING PROTEIN 39 HOMOLOG-RELATED"/>
    <property type="match status" value="1"/>
</dbReference>
<evidence type="ECO:0000259" key="1">
    <source>
        <dbReference type="Pfam" id="PF06985"/>
    </source>
</evidence>
<dbReference type="InterPro" id="IPR010730">
    <property type="entry name" value="HET"/>
</dbReference>
<reference evidence="2 3" key="1">
    <citation type="journal article" date="2012" name="New Phytol.">
        <title>Insight into trade-off between wood decay and parasitism from the genome of a fungal forest pathogen.</title>
        <authorList>
            <person name="Olson A."/>
            <person name="Aerts A."/>
            <person name="Asiegbu F."/>
            <person name="Belbahri L."/>
            <person name="Bouzid O."/>
            <person name="Broberg A."/>
            <person name="Canback B."/>
            <person name="Coutinho P.M."/>
            <person name="Cullen D."/>
            <person name="Dalman K."/>
            <person name="Deflorio G."/>
            <person name="van Diepen L.T."/>
            <person name="Dunand C."/>
            <person name="Duplessis S."/>
            <person name="Durling M."/>
            <person name="Gonthier P."/>
            <person name="Grimwood J."/>
            <person name="Fossdal C.G."/>
            <person name="Hansson D."/>
            <person name="Henrissat B."/>
            <person name="Hietala A."/>
            <person name="Himmelstrand K."/>
            <person name="Hoffmeister D."/>
            <person name="Hogberg N."/>
            <person name="James T.Y."/>
            <person name="Karlsson M."/>
            <person name="Kohler A."/>
            <person name="Kues U."/>
            <person name="Lee Y.H."/>
            <person name="Lin Y.C."/>
            <person name="Lind M."/>
            <person name="Lindquist E."/>
            <person name="Lombard V."/>
            <person name="Lucas S."/>
            <person name="Lunden K."/>
            <person name="Morin E."/>
            <person name="Murat C."/>
            <person name="Park J."/>
            <person name="Raffaello T."/>
            <person name="Rouze P."/>
            <person name="Salamov A."/>
            <person name="Schmutz J."/>
            <person name="Solheim H."/>
            <person name="Stahlberg J."/>
            <person name="Velez H."/>
            <person name="de Vries R.P."/>
            <person name="Wiebenga A."/>
            <person name="Woodward S."/>
            <person name="Yakovlev I."/>
            <person name="Garbelotto M."/>
            <person name="Martin F."/>
            <person name="Grigoriev I.V."/>
            <person name="Stenlid J."/>
        </authorList>
    </citation>
    <scope>NUCLEOTIDE SEQUENCE [LARGE SCALE GENOMIC DNA]</scope>
    <source>
        <strain evidence="2 3">TC 32-1</strain>
    </source>
</reference>
<dbReference type="RefSeq" id="XP_009552039.1">
    <property type="nucleotide sequence ID" value="XM_009553744.1"/>
</dbReference>
<dbReference type="InterPro" id="IPR052895">
    <property type="entry name" value="HetReg/Transcr_Mod"/>
</dbReference>
<dbReference type="Proteomes" id="UP000030671">
    <property type="component" value="Unassembled WGS sequence"/>
</dbReference>
<keyword evidence="3" id="KW-1185">Reference proteome</keyword>
<dbReference type="InParanoid" id="W4JQP8"/>
<name>W4JQP8_HETIT</name>
<feature type="domain" description="Heterokaryon incompatibility" evidence="1">
    <location>
        <begin position="59"/>
        <end position="147"/>
    </location>
</feature>
<accession>W4JQP8</accession>
<dbReference type="eggNOG" id="ENOG502RYNU">
    <property type="taxonomic scope" value="Eukaryota"/>
</dbReference>
<dbReference type="Pfam" id="PF06985">
    <property type="entry name" value="HET"/>
    <property type="match status" value="1"/>
</dbReference>
<dbReference type="AlphaFoldDB" id="W4JQP8"/>
<gene>
    <name evidence="2" type="ORF">HETIRDRAFT_181277</name>
</gene>
<dbReference type="GeneID" id="20668606"/>
<dbReference type="EMBL" id="KI925465">
    <property type="protein sequence ID" value="ETW75784.1"/>
    <property type="molecule type" value="Genomic_DNA"/>
</dbReference>
<dbReference type="PANTHER" id="PTHR24148:SF64">
    <property type="entry name" value="HETEROKARYON INCOMPATIBILITY DOMAIN-CONTAINING PROTEIN"/>
    <property type="match status" value="1"/>
</dbReference>
<sequence>MPPRLALDIPLFNLANATVSLDEHAVPCCFRFLDCNAFIDSDVLRIIEWPDGSLPEYSFAAISYPWRDLQIPTGTTPPEGSFSVKGAEHADHISIDVLRTACIAAHCFGRSILWIDRLCILQTRKDDKNWQIQRMFQIYAHCDPCLVFPGGLVRLAGLSEPTTWIDRAWTLQEASAPGRNRLKCVFAFTHTTYFDFLEQQCGSRFSPKFIEFLHHTPSPLQTIVEPGRSAACDLIELFRLMAGGVAGFKYHEPTLSMHHDHFPVRVIYTPAAKLLQRALKTGRSGQYLWVSAFARSSSRPVDMVFSLMDLLGVSLDVSQFHAAERTKATIKLIQVLMDRGERATWLYIAPEMPSSVEISTLPAMPETSESGRAYIRTREGPMLAFEAIGTQDVWQSEGAPKGVMCDSGYFRFYSRAALVIRGDGGSLGDTGRRQTATMRAYDDRETWAIVIGRRKELNRDPDTGHIRLTPRSAPPPIGVIEITLLFAERHGYGLFHRLGMEREIDEKSVAGWKWTWREFCVGGPGRGDRVRFSVTPTGPVFQS</sequence>